<evidence type="ECO:0000256" key="1">
    <source>
        <dbReference type="ARBA" id="ARBA00004651"/>
    </source>
</evidence>
<keyword evidence="5 6" id="KW-0472">Membrane</keyword>
<keyword evidence="9" id="KW-1185">Reference proteome</keyword>
<feature type="transmembrane region" description="Helical" evidence="6">
    <location>
        <begin position="266"/>
        <end position="286"/>
    </location>
</feature>
<feature type="transmembrane region" description="Helical" evidence="6">
    <location>
        <begin position="375"/>
        <end position="397"/>
    </location>
</feature>
<dbReference type="InterPro" id="IPR052425">
    <property type="entry name" value="Uncharacterized_MFS-type"/>
</dbReference>
<dbReference type="InterPro" id="IPR036259">
    <property type="entry name" value="MFS_trans_sf"/>
</dbReference>
<feature type="transmembrane region" description="Helical" evidence="6">
    <location>
        <begin position="293"/>
        <end position="309"/>
    </location>
</feature>
<feature type="transmembrane region" description="Helical" evidence="6">
    <location>
        <begin position="350"/>
        <end position="369"/>
    </location>
</feature>
<dbReference type="GO" id="GO:0005886">
    <property type="term" value="C:plasma membrane"/>
    <property type="evidence" value="ECO:0007669"/>
    <property type="project" value="UniProtKB-SubCell"/>
</dbReference>
<dbReference type="GO" id="GO:0022857">
    <property type="term" value="F:transmembrane transporter activity"/>
    <property type="evidence" value="ECO:0007669"/>
    <property type="project" value="InterPro"/>
</dbReference>
<proteinExistence type="predicted"/>
<dbReference type="PROSITE" id="PS50850">
    <property type="entry name" value="MFS"/>
    <property type="match status" value="1"/>
</dbReference>
<keyword evidence="4 6" id="KW-1133">Transmembrane helix</keyword>
<comment type="subcellular location">
    <subcellularLocation>
        <location evidence="1">Cell membrane</location>
        <topology evidence="1">Multi-pass membrane protein</topology>
    </subcellularLocation>
</comment>
<feature type="transmembrane region" description="Helical" evidence="6">
    <location>
        <begin position="173"/>
        <end position="192"/>
    </location>
</feature>
<feature type="transmembrane region" description="Helical" evidence="6">
    <location>
        <begin position="315"/>
        <end position="338"/>
    </location>
</feature>
<feature type="transmembrane region" description="Helical" evidence="6">
    <location>
        <begin position="149"/>
        <end position="167"/>
    </location>
</feature>
<dbReference type="Proteomes" id="UP000582643">
    <property type="component" value="Unassembled WGS sequence"/>
</dbReference>
<feature type="transmembrane region" description="Helical" evidence="6">
    <location>
        <begin position="87"/>
        <end position="115"/>
    </location>
</feature>
<evidence type="ECO:0000256" key="2">
    <source>
        <dbReference type="ARBA" id="ARBA00022475"/>
    </source>
</evidence>
<feature type="transmembrane region" description="Helical" evidence="6">
    <location>
        <begin position="18"/>
        <end position="36"/>
    </location>
</feature>
<dbReference type="RefSeq" id="WP_312883475.1">
    <property type="nucleotide sequence ID" value="NZ_JACHJY010000017.1"/>
</dbReference>
<evidence type="ECO:0000259" key="7">
    <source>
        <dbReference type="PROSITE" id="PS50850"/>
    </source>
</evidence>
<keyword evidence="3 6" id="KW-0812">Transmembrane</keyword>
<dbReference type="InterPro" id="IPR011701">
    <property type="entry name" value="MFS"/>
</dbReference>
<evidence type="ECO:0000256" key="4">
    <source>
        <dbReference type="ARBA" id="ARBA00022989"/>
    </source>
</evidence>
<dbReference type="EMBL" id="JACHJY010000017">
    <property type="protein sequence ID" value="MBB4987114.1"/>
    <property type="molecule type" value="Genomic_DNA"/>
</dbReference>
<evidence type="ECO:0000313" key="8">
    <source>
        <dbReference type="EMBL" id="MBB4987114.1"/>
    </source>
</evidence>
<organism evidence="8 9">
    <name type="scientific">Streptomyces nymphaeiformis</name>
    <dbReference type="NCBI Taxonomy" id="2663842"/>
    <lineage>
        <taxon>Bacteria</taxon>
        <taxon>Bacillati</taxon>
        <taxon>Actinomycetota</taxon>
        <taxon>Actinomycetes</taxon>
        <taxon>Kitasatosporales</taxon>
        <taxon>Streptomycetaceae</taxon>
        <taxon>Streptomyces</taxon>
    </lineage>
</organism>
<comment type="caution">
    <text evidence="8">The sequence shown here is derived from an EMBL/GenBank/DDBJ whole genome shotgun (WGS) entry which is preliminary data.</text>
</comment>
<evidence type="ECO:0000256" key="3">
    <source>
        <dbReference type="ARBA" id="ARBA00022692"/>
    </source>
</evidence>
<accession>A0A7W7U920</accession>
<evidence type="ECO:0000256" key="6">
    <source>
        <dbReference type="SAM" id="Phobius"/>
    </source>
</evidence>
<feature type="domain" description="Major facilitator superfamily (MFS) profile" evidence="7">
    <location>
        <begin position="16"/>
        <end position="403"/>
    </location>
</feature>
<name>A0A7W7U920_9ACTN</name>
<gene>
    <name evidence="8" type="ORF">GGE06_008086</name>
</gene>
<dbReference type="AlphaFoldDB" id="A0A7W7U920"/>
<dbReference type="Gene3D" id="1.20.1250.20">
    <property type="entry name" value="MFS general substrate transporter like domains"/>
    <property type="match status" value="2"/>
</dbReference>
<feature type="transmembrane region" description="Helical" evidence="6">
    <location>
        <begin position="229"/>
        <end position="254"/>
    </location>
</feature>
<evidence type="ECO:0000313" key="9">
    <source>
        <dbReference type="Proteomes" id="UP000582643"/>
    </source>
</evidence>
<dbReference type="Pfam" id="PF07690">
    <property type="entry name" value="MFS_1"/>
    <property type="match status" value="1"/>
</dbReference>
<dbReference type="InterPro" id="IPR020846">
    <property type="entry name" value="MFS_dom"/>
</dbReference>
<dbReference type="CDD" id="cd17370">
    <property type="entry name" value="MFS_MJ1317_like"/>
    <property type="match status" value="1"/>
</dbReference>
<dbReference type="PANTHER" id="PTHR42688">
    <property type="entry name" value="CONSERVED PROTEIN"/>
    <property type="match status" value="1"/>
</dbReference>
<dbReference type="PANTHER" id="PTHR42688:SF1">
    <property type="entry name" value="BLR5212 PROTEIN"/>
    <property type="match status" value="1"/>
</dbReference>
<feature type="transmembrane region" description="Helical" evidence="6">
    <location>
        <begin position="43"/>
        <end position="67"/>
    </location>
</feature>
<evidence type="ECO:0000256" key="5">
    <source>
        <dbReference type="ARBA" id="ARBA00023136"/>
    </source>
</evidence>
<reference evidence="8 9" key="1">
    <citation type="submission" date="2020-08" db="EMBL/GenBank/DDBJ databases">
        <title>Genomic Encyclopedia of Type Strains, Phase III (KMG-III): the genomes of soil and plant-associated and newly described type strains.</title>
        <authorList>
            <person name="Whitman W."/>
        </authorList>
    </citation>
    <scope>NUCLEOTIDE SEQUENCE [LARGE SCALE GENOMIC DNA]</scope>
    <source>
        <strain evidence="8 9">SFB5A</strain>
    </source>
</reference>
<keyword evidence="2" id="KW-1003">Cell membrane</keyword>
<sequence length="403" mass="41352">MGTRPVETGPVRMGPWRFVLWFGTVSLLADIVYEGARSVTGPLLASLGASALVVGVVTGAGEAAALGLRLVSGPLADRTRRFWGLTIAGYALTVASVPLLGAAGVLWVACALVIAERVGKAVRSPAKDTLLSHAAAGTGRGRGFAVHEAMDQVGALIGPLFVAGVLALTGGDYGPALGLLALPGLAVLGLLYRLRARVPDPEAYEREAAATAVPASDHQAGDRRLPRAFWTYAAFTATTTTGLATFGVLSFHLVQRHLLSAAWVPVLYAAAMAVDALAALATGWLYDRHGPRVLIALPVLTAGVAMLAFTDELGIAVAGSLVWGAAMGIQESTLRATVADLVPSDRRATAYGLFAGVVGAASLAGGALIGGLYGYSIPLLITVVVSVQVLAVVLLIVTRAPRR</sequence>
<protein>
    <submittedName>
        <fullName evidence="8">MFS family permease</fullName>
    </submittedName>
</protein>
<dbReference type="SUPFAM" id="SSF103473">
    <property type="entry name" value="MFS general substrate transporter"/>
    <property type="match status" value="1"/>
</dbReference>